<reference evidence="3" key="1">
    <citation type="submission" date="2016-06" db="UniProtKB">
        <authorList>
            <consortium name="WormBaseParasite"/>
        </authorList>
    </citation>
    <scope>IDENTIFICATION</scope>
</reference>
<protein>
    <submittedName>
        <fullName evidence="3">Bifunctional isocitrate dehydrogenase kinase/phosphatase</fullName>
    </submittedName>
</protein>
<reference evidence="1 2" key="2">
    <citation type="submission" date="2018-11" db="EMBL/GenBank/DDBJ databases">
        <authorList>
            <consortium name="Pathogen Informatics"/>
        </authorList>
    </citation>
    <scope>NUCLEOTIDE SEQUENCE [LARGE SCALE GENOMIC DNA]</scope>
    <source>
        <strain evidence="1 2">Egypt</strain>
    </source>
</reference>
<dbReference type="WBParaSite" id="ECPE_0000193901-mRNA-1">
    <property type="protein sequence ID" value="ECPE_0000193901-mRNA-1"/>
    <property type="gene ID" value="ECPE_0000193901"/>
</dbReference>
<gene>
    <name evidence="1" type="ORF">ECPE_LOCUS1942</name>
</gene>
<organism evidence="3">
    <name type="scientific">Echinostoma caproni</name>
    <dbReference type="NCBI Taxonomy" id="27848"/>
    <lineage>
        <taxon>Eukaryota</taxon>
        <taxon>Metazoa</taxon>
        <taxon>Spiralia</taxon>
        <taxon>Lophotrochozoa</taxon>
        <taxon>Platyhelminthes</taxon>
        <taxon>Trematoda</taxon>
        <taxon>Digenea</taxon>
        <taxon>Plagiorchiida</taxon>
        <taxon>Echinostomata</taxon>
        <taxon>Echinostomatoidea</taxon>
        <taxon>Echinostomatidae</taxon>
        <taxon>Echinostoma</taxon>
    </lineage>
</organism>
<keyword evidence="2" id="KW-1185">Reference proteome</keyword>
<accession>A0A183A4Q4</accession>
<dbReference type="EMBL" id="UZAN01019641">
    <property type="protein sequence ID" value="VDP50124.1"/>
    <property type="molecule type" value="Genomic_DNA"/>
</dbReference>
<dbReference type="OrthoDB" id="10263741at2759"/>
<dbReference type="Proteomes" id="UP000272942">
    <property type="component" value="Unassembled WGS sequence"/>
</dbReference>
<evidence type="ECO:0000313" key="1">
    <source>
        <dbReference type="EMBL" id="VDP50124.1"/>
    </source>
</evidence>
<name>A0A183A4Q4_9TREM</name>
<evidence type="ECO:0000313" key="2">
    <source>
        <dbReference type="Proteomes" id="UP000272942"/>
    </source>
</evidence>
<proteinExistence type="predicted"/>
<sequence length="99" mass="12159">MKVHREFYLEFSRDPQAFISRWLASQCRDYWVMTDATPGHPEEERRADFYQAQWTHEAVMRYFYNRVRKLIIRNHAFVVSHSDLFVYHGELFVAIHCRF</sequence>
<evidence type="ECO:0000313" key="3">
    <source>
        <dbReference type="WBParaSite" id="ECPE_0000193901-mRNA-1"/>
    </source>
</evidence>
<dbReference type="AlphaFoldDB" id="A0A183A4Q4"/>